<evidence type="ECO:0000313" key="2">
    <source>
        <dbReference type="Proteomes" id="UP001149860"/>
    </source>
</evidence>
<keyword evidence="1" id="KW-0560">Oxidoreductase</keyword>
<name>A0ACD5DGP7_9LACO</name>
<organism evidence="1 2">
    <name type="scientific">Lentilactobacillus terminaliae</name>
    <dbReference type="NCBI Taxonomy" id="3003483"/>
    <lineage>
        <taxon>Bacteria</taxon>
        <taxon>Bacillati</taxon>
        <taxon>Bacillota</taxon>
        <taxon>Bacilli</taxon>
        <taxon>Lactobacillales</taxon>
        <taxon>Lactobacillaceae</taxon>
        <taxon>Lentilactobacillus</taxon>
    </lineage>
</organism>
<keyword evidence="2" id="KW-1185">Reference proteome</keyword>
<dbReference type="Proteomes" id="UP001149860">
    <property type="component" value="Chromosome"/>
</dbReference>
<protein>
    <submittedName>
        <fullName evidence="1">NAD(P)/FAD-dependent oxidoreductase</fullName>
        <ecNumber evidence="1">1.-.-.-</ecNumber>
    </submittedName>
</protein>
<dbReference type="EMBL" id="CP168151">
    <property type="protein sequence ID" value="XFD40562.1"/>
    <property type="molecule type" value="Genomic_DNA"/>
</dbReference>
<proteinExistence type="predicted"/>
<reference evidence="1" key="1">
    <citation type="submission" date="2024-08" db="EMBL/GenBank/DDBJ databases">
        <title>Lentilactobacillus sp. nov., isolated from tree bark.</title>
        <authorList>
            <person name="Phuengjayaem S."/>
            <person name="Tanasupawat S."/>
        </authorList>
    </citation>
    <scope>NUCLEOTIDE SEQUENCE</scope>
    <source>
        <strain evidence="1">SPB1-3</strain>
    </source>
</reference>
<accession>A0ACD5DGP7</accession>
<evidence type="ECO:0000313" key="1">
    <source>
        <dbReference type="EMBL" id="XFD40562.1"/>
    </source>
</evidence>
<gene>
    <name evidence="1" type="ORF">O0236_004480</name>
</gene>
<dbReference type="EC" id="1.-.-.-" evidence="1"/>
<sequence length="447" mass="48931">MKTKFDVIVIGSGVAGMTVALNLAQHHKQVAVVESRSHLGGTTINSGSTGKKSLLAVAEAHYQARLFQNYGLAKIPAIDWDTIGLNRDEIVSSGAIHVRQELLNNDVTIISGTASFVDKNSVKVNEMLYTADTFVIASGSKPRLLSVPGKEYVQTSNELLNLPILPNQTVLIGAGIIGFALASLLCEAGVKVSIIQHNNRALREFDENLVNKLINHLQNEGVEFYFDSELTNVSKTTNGLHVQFTHQQTIEADSVFVVAGRIANVDNLKLASIGVDTSTTGIKVNDQLQTSVPNIYALGDCCDAPVPKLSNYATFQAKYLGNMICSSDTYPIKYPVPAMTVFSLPKLGLVGISGSIARNQPEKYEVKLIDMHQWQSYRRKRQPIADLELIIRRSDDHVVGAEVLSDDADLLVNYMAILINLNVTSSKLNEMMFAYPSMADDIFGFWQ</sequence>